<gene>
    <name evidence="1" type="ORF">LV85_02249</name>
</gene>
<sequence length="246" mass="27508">MKTSNKIIVYFLTFAWLSIMASLIVSSGFASKLLISKGLGSMKLKISKTDVRNETTVLQDFSVIHIKEASTLRVFSGDTNQLEYDEVSGGKIKPPKTEQIQDFIVKNDTLFIKNLRNARNGGYTLRVSNLQHLIVKNTYNIDLIGFSQDSLFITSENSNVTISKNSEFSFLHLKSGPKFDLTFKSVKAFSLSQTEDNCNVFGDIEEISGTIGNYAGLDIPRKTEKVYVDTSENGKLTYTEPKEVDQ</sequence>
<protein>
    <submittedName>
        <fullName evidence="1">Uncharacterized protein</fullName>
    </submittedName>
</protein>
<proteinExistence type="predicted"/>
<reference evidence="1 2" key="1">
    <citation type="submission" date="2018-06" db="EMBL/GenBank/DDBJ databases">
        <title>Genomic Encyclopedia of Archaeal and Bacterial Type Strains, Phase II (KMG-II): from individual species to whole genera.</title>
        <authorList>
            <person name="Goeker M."/>
        </authorList>
    </citation>
    <scope>NUCLEOTIDE SEQUENCE [LARGE SCALE GENOMIC DNA]</scope>
    <source>
        <strain evidence="1 2">DSM 19830</strain>
    </source>
</reference>
<dbReference type="AlphaFoldDB" id="A0A2W7RKU8"/>
<keyword evidence="2" id="KW-1185">Reference proteome</keyword>
<dbReference type="EMBL" id="QKZT01000009">
    <property type="protein sequence ID" value="PZX51305.1"/>
    <property type="molecule type" value="Genomic_DNA"/>
</dbReference>
<evidence type="ECO:0000313" key="1">
    <source>
        <dbReference type="EMBL" id="PZX51305.1"/>
    </source>
</evidence>
<dbReference type="OrthoDB" id="823034at2"/>
<comment type="caution">
    <text evidence="1">The sequence shown here is derived from an EMBL/GenBank/DDBJ whole genome shotgun (WGS) entry which is preliminary data.</text>
</comment>
<organism evidence="1 2">
    <name type="scientific">Algoriphagus chordae</name>
    <dbReference type="NCBI Taxonomy" id="237019"/>
    <lineage>
        <taxon>Bacteria</taxon>
        <taxon>Pseudomonadati</taxon>
        <taxon>Bacteroidota</taxon>
        <taxon>Cytophagia</taxon>
        <taxon>Cytophagales</taxon>
        <taxon>Cyclobacteriaceae</taxon>
        <taxon>Algoriphagus</taxon>
    </lineage>
</organism>
<dbReference type="RefSeq" id="WP_111319377.1">
    <property type="nucleotide sequence ID" value="NZ_QKZT01000009.1"/>
</dbReference>
<dbReference type="Proteomes" id="UP000248882">
    <property type="component" value="Unassembled WGS sequence"/>
</dbReference>
<evidence type="ECO:0000313" key="2">
    <source>
        <dbReference type="Proteomes" id="UP000248882"/>
    </source>
</evidence>
<name>A0A2W7RKU8_9BACT</name>
<accession>A0A2W7RKU8</accession>